<dbReference type="GO" id="GO:0016301">
    <property type="term" value="F:kinase activity"/>
    <property type="evidence" value="ECO:0007669"/>
    <property type="project" value="UniProtKB-KW"/>
</dbReference>
<dbReference type="AlphaFoldDB" id="A0A8I1LRD9"/>
<dbReference type="PROSITE" id="PS00583">
    <property type="entry name" value="PFKB_KINASES_1"/>
    <property type="match status" value="1"/>
</dbReference>
<dbReference type="InterPro" id="IPR011611">
    <property type="entry name" value="PfkB_dom"/>
</dbReference>
<dbReference type="Proteomes" id="UP000650605">
    <property type="component" value="Unassembled WGS sequence"/>
</dbReference>
<organism evidence="5 6">
    <name type="scientific">Paenibacillus polymyxa</name>
    <name type="common">Bacillus polymyxa</name>
    <dbReference type="NCBI Taxonomy" id="1406"/>
    <lineage>
        <taxon>Bacteria</taxon>
        <taxon>Bacillati</taxon>
        <taxon>Bacillota</taxon>
        <taxon>Bacilli</taxon>
        <taxon>Bacillales</taxon>
        <taxon>Paenibacillaceae</taxon>
        <taxon>Paenibacillus</taxon>
    </lineage>
</organism>
<dbReference type="InterPro" id="IPR002173">
    <property type="entry name" value="Carboh/pur_kinase_PfkB_CS"/>
</dbReference>
<protein>
    <submittedName>
        <fullName evidence="5">Carbohydrate kinase</fullName>
    </submittedName>
</protein>
<evidence type="ECO:0000256" key="1">
    <source>
        <dbReference type="ARBA" id="ARBA00010688"/>
    </source>
</evidence>
<accession>A0A8I1LRD9</accession>
<dbReference type="PROSITE" id="PS00584">
    <property type="entry name" value="PFKB_KINASES_2"/>
    <property type="match status" value="1"/>
</dbReference>
<dbReference type="Gene3D" id="3.40.1190.20">
    <property type="match status" value="1"/>
</dbReference>
<dbReference type="PANTHER" id="PTHR43085">
    <property type="entry name" value="HEXOKINASE FAMILY MEMBER"/>
    <property type="match status" value="1"/>
</dbReference>
<dbReference type="CDD" id="cd01167">
    <property type="entry name" value="bac_FRK"/>
    <property type="match status" value="1"/>
</dbReference>
<dbReference type="InterPro" id="IPR029056">
    <property type="entry name" value="Ribokinase-like"/>
</dbReference>
<dbReference type="PANTHER" id="PTHR43085:SF54">
    <property type="entry name" value="PUTATIVE-RELATED"/>
    <property type="match status" value="1"/>
</dbReference>
<name>A0A8I1LRD9_PAEPO</name>
<reference evidence="5" key="1">
    <citation type="submission" date="2020-12" db="EMBL/GenBank/DDBJ databases">
        <title>Paenibacillus polymyxa LMG 27872: a double-edged sword.</title>
        <authorList>
            <person name="Langendries S."/>
            <person name="Garcia Mendez S."/>
            <person name="Beirinckx S."/>
            <person name="Viaene T."/>
            <person name="Baeyen S."/>
            <person name="Goeminne G."/>
            <person name="Willems A."/>
            <person name="Debode J."/>
            <person name="Goormachtig S."/>
        </authorList>
    </citation>
    <scope>NUCLEOTIDE SEQUENCE</scope>
    <source>
        <strain evidence="5">LMG 27872</strain>
    </source>
</reference>
<dbReference type="InterPro" id="IPR050306">
    <property type="entry name" value="PfkB_Carbo_kinase"/>
</dbReference>
<evidence type="ECO:0000313" key="6">
    <source>
        <dbReference type="Proteomes" id="UP000650605"/>
    </source>
</evidence>
<dbReference type="Pfam" id="PF00294">
    <property type="entry name" value="PfkB"/>
    <property type="match status" value="1"/>
</dbReference>
<keyword evidence="3 5" id="KW-0418">Kinase</keyword>
<proteinExistence type="inferred from homology"/>
<evidence type="ECO:0000259" key="4">
    <source>
        <dbReference type="Pfam" id="PF00294"/>
    </source>
</evidence>
<evidence type="ECO:0000313" key="5">
    <source>
        <dbReference type="EMBL" id="MBM0634674.1"/>
    </source>
</evidence>
<dbReference type="RefSeq" id="WP_165148160.1">
    <property type="nucleotide sequence ID" value="NZ_JAEHFQ010000009.1"/>
</dbReference>
<comment type="similarity">
    <text evidence="1">Belongs to the carbohydrate kinase PfkB family.</text>
</comment>
<evidence type="ECO:0000256" key="2">
    <source>
        <dbReference type="ARBA" id="ARBA00022679"/>
    </source>
</evidence>
<feature type="domain" description="Carbohydrate kinase PfkB" evidence="4">
    <location>
        <begin position="6"/>
        <end position="313"/>
    </location>
</feature>
<gene>
    <name evidence="5" type="ORF">JDW19_16300</name>
</gene>
<evidence type="ECO:0000256" key="3">
    <source>
        <dbReference type="ARBA" id="ARBA00022777"/>
    </source>
</evidence>
<dbReference type="SUPFAM" id="SSF53613">
    <property type="entry name" value="Ribokinase-like"/>
    <property type="match status" value="1"/>
</dbReference>
<dbReference type="EMBL" id="JAEHFQ010000009">
    <property type="protein sequence ID" value="MBM0634674.1"/>
    <property type="molecule type" value="Genomic_DNA"/>
</dbReference>
<comment type="caution">
    <text evidence="5">The sequence shown here is derived from an EMBL/GenBank/DDBJ whole genome shotgun (WGS) entry which is preliminary data.</text>
</comment>
<sequence length="331" mass="35983">MKNDRTVLCVGELLIDFFCTDIDVNLAKGQHFSKQAGGAPANVSAAVAKLGGKASFLGKVGDDPFGMYLKQTLEEQHVDTSMLLFDPETPTTLAFVSLAANGERDFVFNRGADRQLSLQDIDREWTRQAAILHFGSATALLADPFREAYLSLLDEAKANGQFTSFDPNYRGDLWKDRLEEFITLSRRGIHNADFVKVSEEELNIITGLTDRNASLDLLHGLGAKTVAVTLGKEGTLISSGTSRSLISSITVKSIDSTGAGDAFVGAMLYQISQLSQPKAFTSDWEQQQEFITLANQVGAIVCTKVGAIAALPSLEEVKHFIEQQGETKIEL</sequence>
<keyword evidence="2" id="KW-0808">Transferase</keyword>